<dbReference type="SUPFAM" id="SSF50044">
    <property type="entry name" value="SH3-domain"/>
    <property type="match status" value="1"/>
</dbReference>
<evidence type="ECO:0000313" key="2">
    <source>
        <dbReference type="Proteomes" id="UP000270856"/>
    </source>
</evidence>
<evidence type="ECO:0008006" key="3">
    <source>
        <dbReference type="Google" id="ProtNLM"/>
    </source>
</evidence>
<dbReference type="Proteomes" id="UP000270856">
    <property type="component" value="Unassembled WGS sequence"/>
</dbReference>
<reference evidence="1 2" key="1">
    <citation type="submission" date="2018-11" db="EMBL/GenBank/DDBJ databases">
        <title>Aureibaculum marinum gen. nov., sp. nov., a member of the family Flavobacteriaceae isolated from the Bohai Sea.</title>
        <authorList>
            <person name="Ji X."/>
        </authorList>
    </citation>
    <scope>NUCLEOTIDE SEQUENCE [LARGE SCALE GENOMIC DNA]</scope>
    <source>
        <strain evidence="1 2">BH-SD17</strain>
    </source>
</reference>
<name>A0A3N4NXZ0_9FLAO</name>
<proteinExistence type="predicted"/>
<dbReference type="InterPro" id="IPR036028">
    <property type="entry name" value="SH3-like_dom_sf"/>
</dbReference>
<sequence>MRRLIYLIVFISNYLLSQNVTTKFFTKGYINLEPKIMTESVCSFKKGKTVGIISYFGLDWWKVNFNDCIGYVKSNVLILNDDMENLKTQKLRNDEFLLKESMQIKDSISLIKIKQDSIALINKKKDSIRIKKAIKDSTVIAFVKKGAKFRVNPDLMSELLIPELKESKEVILKDYKNRYFKACIDSKCGFINSIWVIENKDVKELVRVRKIESIARKYQESLKRIELKEQERIKQEKRILKKYGKKIYDKLKAGYYWIGMNKEMTIFSLGEPNDINKSVGSWGVHEQWVYEGLYLYFENGIVTSYQN</sequence>
<organism evidence="1 2">
    <name type="scientific">Aureibaculum marinum</name>
    <dbReference type="NCBI Taxonomy" id="2487930"/>
    <lineage>
        <taxon>Bacteria</taxon>
        <taxon>Pseudomonadati</taxon>
        <taxon>Bacteroidota</taxon>
        <taxon>Flavobacteriia</taxon>
        <taxon>Flavobacteriales</taxon>
        <taxon>Flavobacteriaceae</taxon>
        <taxon>Aureibaculum</taxon>
    </lineage>
</organism>
<keyword evidence="2" id="KW-1185">Reference proteome</keyword>
<dbReference type="AlphaFoldDB" id="A0A3N4NXZ0"/>
<accession>A0A3N4NXZ0</accession>
<dbReference type="EMBL" id="RPFJ01000009">
    <property type="protein sequence ID" value="RPD97726.1"/>
    <property type="molecule type" value="Genomic_DNA"/>
</dbReference>
<protein>
    <recommendedName>
        <fullName evidence="3">SH3 domain-containing protein</fullName>
    </recommendedName>
</protein>
<evidence type="ECO:0000313" key="1">
    <source>
        <dbReference type="EMBL" id="RPD97726.1"/>
    </source>
</evidence>
<comment type="caution">
    <text evidence="1">The sequence shown here is derived from an EMBL/GenBank/DDBJ whole genome shotgun (WGS) entry which is preliminary data.</text>
</comment>
<gene>
    <name evidence="1" type="ORF">EGM88_08005</name>
</gene>